<comment type="caution">
    <text evidence="1">The sequence shown here is derived from an EMBL/GenBank/DDBJ whole genome shotgun (WGS) entry which is preliminary data.</text>
</comment>
<organism evidence="1 2">
    <name type="scientific">Clavelina lepadiformis</name>
    <name type="common">Light-bulb sea squirt</name>
    <name type="synonym">Ascidia lepadiformis</name>
    <dbReference type="NCBI Taxonomy" id="159417"/>
    <lineage>
        <taxon>Eukaryota</taxon>
        <taxon>Metazoa</taxon>
        <taxon>Chordata</taxon>
        <taxon>Tunicata</taxon>
        <taxon>Ascidiacea</taxon>
        <taxon>Aplousobranchia</taxon>
        <taxon>Clavelinidae</taxon>
        <taxon>Clavelina</taxon>
    </lineage>
</organism>
<name>A0ABP0FF98_CLALP</name>
<reference evidence="1 2" key="1">
    <citation type="submission" date="2024-02" db="EMBL/GenBank/DDBJ databases">
        <authorList>
            <person name="Daric V."/>
            <person name="Darras S."/>
        </authorList>
    </citation>
    <scope>NUCLEOTIDE SEQUENCE [LARGE SCALE GENOMIC DNA]</scope>
</reference>
<protein>
    <submittedName>
        <fullName evidence="1">Uncharacterized protein</fullName>
    </submittedName>
</protein>
<gene>
    <name evidence="1" type="ORF">CVLEPA_LOCUS8247</name>
</gene>
<proteinExistence type="predicted"/>
<sequence>MSSHVLAKSHLHCFPRPSPRSVSKRVMALGSVDVKRGEDQSLWNGLLNVSQPVLQSVVKSSDGKAQAADKLHDHVPAEEHKKLTGESTVTYCVVGNCNSTAIAFSLVLKLPLMTRAVRVTWSTIDLLRRNPACLCGRKGSMGCRSGV</sequence>
<evidence type="ECO:0000313" key="2">
    <source>
        <dbReference type="Proteomes" id="UP001642483"/>
    </source>
</evidence>
<accession>A0ABP0FF98</accession>
<keyword evidence="2" id="KW-1185">Reference proteome</keyword>
<dbReference type="Proteomes" id="UP001642483">
    <property type="component" value="Unassembled WGS sequence"/>
</dbReference>
<evidence type="ECO:0000313" key="1">
    <source>
        <dbReference type="EMBL" id="CAK8678324.1"/>
    </source>
</evidence>
<dbReference type="EMBL" id="CAWYQH010000046">
    <property type="protein sequence ID" value="CAK8678324.1"/>
    <property type="molecule type" value="Genomic_DNA"/>
</dbReference>